<protein>
    <submittedName>
        <fullName evidence="1">Uncharacterized protein</fullName>
    </submittedName>
</protein>
<dbReference type="Proteomes" id="UP001174909">
    <property type="component" value="Unassembled WGS sequence"/>
</dbReference>
<name>A0AA35SHR0_GEOBA</name>
<reference evidence="1" key="1">
    <citation type="submission" date="2023-03" db="EMBL/GenBank/DDBJ databases">
        <authorList>
            <person name="Steffen K."/>
            <person name="Cardenas P."/>
        </authorList>
    </citation>
    <scope>NUCLEOTIDE SEQUENCE</scope>
</reference>
<dbReference type="EMBL" id="CASHTH010002383">
    <property type="protein sequence ID" value="CAI8029147.1"/>
    <property type="molecule type" value="Genomic_DNA"/>
</dbReference>
<sequence length="75" mass="8233">MPCCEGVMGAEVMRESSPGVCGGGEMLQPCLVSPGDRCTVEGKNTTCCELIRPQLVGVYPWHWIVHCTDNSLWDY</sequence>
<proteinExistence type="predicted"/>
<evidence type="ECO:0000313" key="1">
    <source>
        <dbReference type="EMBL" id="CAI8029147.1"/>
    </source>
</evidence>
<accession>A0AA35SHR0</accession>
<gene>
    <name evidence="1" type="ORF">GBAR_LOCUS16572</name>
</gene>
<keyword evidence="2" id="KW-1185">Reference proteome</keyword>
<comment type="caution">
    <text evidence="1">The sequence shown here is derived from an EMBL/GenBank/DDBJ whole genome shotgun (WGS) entry which is preliminary data.</text>
</comment>
<organism evidence="1 2">
    <name type="scientific">Geodia barretti</name>
    <name type="common">Barrett's horny sponge</name>
    <dbReference type="NCBI Taxonomy" id="519541"/>
    <lineage>
        <taxon>Eukaryota</taxon>
        <taxon>Metazoa</taxon>
        <taxon>Porifera</taxon>
        <taxon>Demospongiae</taxon>
        <taxon>Heteroscleromorpha</taxon>
        <taxon>Tetractinellida</taxon>
        <taxon>Astrophorina</taxon>
        <taxon>Geodiidae</taxon>
        <taxon>Geodia</taxon>
    </lineage>
</organism>
<evidence type="ECO:0000313" key="2">
    <source>
        <dbReference type="Proteomes" id="UP001174909"/>
    </source>
</evidence>
<dbReference type="AlphaFoldDB" id="A0AA35SHR0"/>